<evidence type="ECO:0000256" key="4">
    <source>
        <dbReference type="ARBA" id="ARBA00022516"/>
    </source>
</evidence>
<dbReference type="Proteomes" id="UP001341840">
    <property type="component" value="Unassembled WGS sequence"/>
</dbReference>
<keyword evidence="4" id="KW-0444">Lipid biosynthesis</keyword>
<keyword evidence="9" id="KW-0443">Lipid metabolism</keyword>
<evidence type="ECO:0000256" key="10">
    <source>
        <dbReference type="ARBA" id="ARBA00023136"/>
    </source>
</evidence>
<proteinExistence type="inferred from homology"/>
<evidence type="ECO:0000256" key="13">
    <source>
        <dbReference type="SAM" id="Phobius"/>
    </source>
</evidence>
<gene>
    <name evidence="14" type="ORF">PIB30_012709</name>
</gene>
<evidence type="ECO:0000313" key="14">
    <source>
        <dbReference type="EMBL" id="MED6119517.1"/>
    </source>
</evidence>
<accession>A0ABU6R6S7</accession>
<evidence type="ECO:0000256" key="9">
    <source>
        <dbReference type="ARBA" id="ARBA00023098"/>
    </source>
</evidence>
<sequence>MGMNVTANPMISGLQYWLVYHPTILNFQWDPPQTPFSSTMFLSAAVLSYLSLTLILSLLPLPPLSPNLLKPLTALHNLILLILSLAMSLGCALTVLSHSPHLNWAICFPPNTRPNGPLFFWAYIFYLSKILEFLDTLFIVLSRSFARLTFLHVYHHATVLVMCYLWLHTSQLFNLHSHVVLCPYLRQLHLASRPTASRSVRPGVCAAHLVGSSTHLRPPTLSLFYLRGKRFSFWVSLSLKLKTV</sequence>
<dbReference type="PANTHER" id="PTHR11157:SF134">
    <property type="entry name" value="ELONGATION OF FATTY ACIDS PROTEIN 1-RELATED"/>
    <property type="match status" value="1"/>
</dbReference>
<keyword evidence="10 13" id="KW-0472">Membrane</keyword>
<dbReference type="EMBL" id="JASCZI010030240">
    <property type="protein sequence ID" value="MED6119517.1"/>
    <property type="molecule type" value="Genomic_DNA"/>
</dbReference>
<evidence type="ECO:0000256" key="1">
    <source>
        <dbReference type="ARBA" id="ARBA00004141"/>
    </source>
</evidence>
<evidence type="ECO:0000313" key="15">
    <source>
        <dbReference type="Proteomes" id="UP001341840"/>
    </source>
</evidence>
<reference evidence="14 15" key="1">
    <citation type="journal article" date="2023" name="Plants (Basel)">
        <title>Bridging the Gap: Combining Genomics and Transcriptomics Approaches to Understand Stylosanthes scabra, an Orphan Legume from the Brazilian Caatinga.</title>
        <authorList>
            <person name="Ferreira-Neto J.R.C."/>
            <person name="da Silva M.D."/>
            <person name="Binneck E."/>
            <person name="de Melo N.F."/>
            <person name="da Silva R.H."/>
            <person name="de Melo A.L.T.M."/>
            <person name="Pandolfi V."/>
            <person name="Bustamante F.O."/>
            <person name="Brasileiro-Vidal A.C."/>
            <person name="Benko-Iseppon A.M."/>
        </authorList>
    </citation>
    <scope>NUCLEOTIDE SEQUENCE [LARGE SCALE GENOMIC DNA]</scope>
    <source>
        <tissue evidence="14">Leaves</tissue>
    </source>
</reference>
<dbReference type="EC" id="2.3.1.199" evidence="3"/>
<evidence type="ECO:0000256" key="7">
    <source>
        <dbReference type="ARBA" id="ARBA00022832"/>
    </source>
</evidence>
<evidence type="ECO:0000256" key="3">
    <source>
        <dbReference type="ARBA" id="ARBA00012307"/>
    </source>
</evidence>
<evidence type="ECO:0000256" key="8">
    <source>
        <dbReference type="ARBA" id="ARBA00022989"/>
    </source>
</evidence>
<feature type="transmembrane region" description="Helical" evidence="13">
    <location>
        <begin position="40"/>
        <end position="62"/>
    </location>
</feature>
<evidence type="ECO:0000256" key="11">
    <source>
        <dbReference type="ARBA" id="ARBA00023160"/>
    </source>
</evidence>
<feature type="transmembrane region" description="Helical" evidence="13">
    <location>
        <begin position="74"/>
        <end position="98"/>
    </location>
</feature>
<evidence type="ECO:0000256" key="12">
    <source>
        <dbReference type="ARBA" id="ARBA00047375"/>
    </source>
</evidence>
<feature type="transmembrane region" description="Helical" evidence="13">
    <location>
        <begin position="118"/>
        <end position="141"/>
    </location>
</feature>
<dbReference type="InterPro" id="IPR030457">
    <property type="entry name" value="ELO_CS"/>
</dbReference>
<keyword evidence="15" id="KW-1185">Reference proteome</keyword>
<protein>
    <recommendedName>
        <fullName evidence="3">very-long-chain 3-oxoacyl-CoA synthase</fullName>
        <ecNumber evidence="3">2.3.1.199</ecNumber>
    </recommendedName>
</protein>
<keyword evidence="11" id="KW-0275">Fatty acid biosynthesis</keyword>
<evidence type="ECO:0000256" key="5">
    <source>
        <dbReference type="ARBA" id="ARBA00022679"/>
    </source>
</evidence>
<comment type="subcellular location">
    <subcellularLocation>
        <location evidence="1">Membrane</location>
        <topology evidence="1">Multi-pass membrane protein</topology>
    </subcellularLocation>
</comment>
<keyword evidence="8 13" id="KW-1133">Transmembrane helix</keyword>
<organism evidence="14 15">
    <name type="scientific">Stylosanthes scabra</name>
    <dbReference type="NCBI Taxonomy" id="79078"/>
    <lineage>
        <taxon>Eukaryota</taxon>
        <taxon>Viridiplantae</taxon>
        <taxon>Streptophyta</taxon>
        <taxon>Embryophyta</taxon>
        <taxon>Tracheophyta</taxon>
        <taxon>Spermatophyta</taxon>
        <taxon>Magnoliopsida</taxon>
        <taxon>eudicotyledons</taxon>
        <taxon>Gunneridae</taxon>
        <taxon>Pentapetalae</taxon>
        <taxon>rosids</taxon>
        <taxon>fabids</taxon>
        <taxon>Fabales</taxon>
        <taxon>Fabaceae</taxon>
        <taxon>Papilionoideae</taxon>
        <taxon>50 kb inversion clade</taxon>
        <taxon>dalbergioids sensu lato</taxon>
        <taxon>Dalbergieae</taxon>
        <taxon>Pterocarpus clade</taxon>
        <taxon>Stylosanthes</taxon>
    </lineage>
</organism>
<keyword evidence="5" id="KW-0808">Transferase</keyword>
<dbReference type="InterPro" id="IPR002076">
    <property type="entry name" value="ELO_fam"/>
</dbReference>
<evidence type="ECO:0000256" key="6">
    <source>
        <dbReference type="ARBA" id="ARBA00022692"/>
    </source>
</evidence>
<dbReference type="PROSITE" id="PS01188">
    <property type="entry name" value="ELO"/>
    <property type="match status" value="1"/>
</dbReference>
<dbReference type="PANTHER" id="PTHR11157">
    <property type="entry name" value="FATTY ACID ACYL TRANSFERASE-RELATED"/>
    <property type="match status" value="1"/>
</dbReference>
<name>A0ABU6R6S7_9FABA</name>
<evidence type="ECO:0000256" key="2">
    <source>
        <dbReference type="ARBA" id="ARBA00007263"/>
    </source>
</evidence>
<comment type="catalytic activity">
    <reaction evidence="12">
        <text>a very-long-chain acyl-CoA + malonyl-CoA + H(+) = a very-long-chain 3-oxoacyl-CoA + CO2 + CoA</text>
        <dbReference type="Rhea" id="RHEA:32727"/>
        <dbReference type="ChEBI" id="CHEBI:15378"/>
        <dbReference type="ChEBI" id="CHEBI:16526"/>
        <dbReference type="ChEBI" id="CHEBI:57287"/>
        <dbReference type="ChEBI" id="CHEBI:57384"/>
        <dbReference type="ChEBI" id="CHEBI:90725"/>
        <dbReference type="ChEBI" id="CHEBI:90736"/>
        <dbReference type="EC" id="2.3.1.199"/>
    </reaction>
</comment>
<feature type="transmembrane region" description="Helical" evidence="13">
    <location>
        <begin position="148"/>
        <end position="167"/>
    </location>
</feature>
<dbReference type="Pfam" id="PF01151">
    <property type="entry name" value="ELO"/>
    <property type="match status" value="1"/>
</dbReference>
<comment type="similarity">
    <text evidence="2">Belongs to the ELO family.</text>
</comment>
<comment type="caution">
    <text evidence="14">The sequence shown here is derived from an EMBL/GenBank/DDBJ whole genome shotgun (WGS) entry which is preliminary data.</text>
</comment>
<keyword evidence="7" id="KW-0276">Fatty acid metabolism</keyword>
<keyword evidence="6 13" id="KW-0812">Transmembrane</keyword>